<dbReference type="InterPro" id="IPR027806">
    <property type="entry name" value="HARBI1_dom"/>
</dbReference>
<evidence type="ECO:0000313" key="9">
    <source>
        <dbReference type="EMBL" id="KAI2646846.1"/>
    </source>
</evidence>
<evidence type="ECO:0000256" key="7">
    <source>
        <dbReference type="ARBA" id="ARBA00023242"/>
    </source>
</evidence>
<keyword evidence="7" id="KW-0539">Nucleus</keyword>
<keyword evidence="6" id="KW-0378">Hydrolase</keyword>
<keyword evidence="4" id="KW-0540">Nuclease</keyword>
<dbReference type="PANTHER" id="PTHR22930">
    <property type="match status" value="1"/>
</dbReference>
<evidence type="ECO:0000256" key="2">
    <source>
        <dbReference type="ARBA" id="ARBA00004123"/>
    </source>
</evidence>
<keyword evidence="10" id="KW-1185">Reference proteome</keyword>
<evidence type="ECO:0000256" key="3">
    <source>
        <dbReference type="ARBA" id="ARBA00006958"/>
    </source>
</evidence>
<dbReference type="InterPro" id="IPR045249">
    <property type="entry name" value="HARBI1-like"/>
</dbReference>
<evidence type="ECO:0000256" key="6">
    <source>
        <dbReference type="ARBA" id="ARBA00022801"/>
    </source>
</evidence>
<evidence type="ECO:0000259" key="8">
    <source>
        <dbReference type="Pfam" id="PF13359"/>
    </source>
</evidence>
<dbReference type="EMBL" id="JACTAM010000800">
    <property type="protein sequence ID" value="KAI2646846.1"/>
    <property type="molecule type" value="Genomic_DNA"/>
</dbReference>
<name>A0ABQ8L9F7_LABRO</name>
<proteinExistence type="inferred from homology"/>
<organism evidence="9 10">
    <name type="scientific">Labeo rohita</name>
    <name type="common">Indian major carp</name>
    <name type="synonym">Cyprinus rohita</name>
    <dbReference type="NCBI Taxonomy" id="84645"/>
    <lineage>
        <taxon>Eukaryota</taxon>
        <taxon>Metazoa</taxon>
        <taxon>Chordata</taxon>
        <taxon>Craniata</taxon>
        <taxon>Vertebrata</taxon>
        <taxon>Euteleostomi</taxon>
        <taxon>Actinopterygii</taxon>
        <taxon>Neopterygii</taxon>
        <taxon>Teleostei</taxon>
        <taxon>Ostariophysi</taxon>
        <taxon>Cypriniformes</taxon>
        <taxon>Cyprinidae</taxon>
        <taxon>Labeoninae</taxon>
        <taxon>Labeonini</taxon>
        <taxon>Labeo</taxon>
    </lineage>
</organism>
<evidence type="ECO:0000256" key="1">
    <source>
        <dbReference type="ARBA" id="ARBA00001968"/>
    </source>
</evidence>
<comment type="cofactor">
    <cofactor evidence="1">
        <name>a divalent metal cation</name>
        <dbReference type="ChEBI" id="CHEBI:60240"/>
    </cofactor>
</comment>
<comment type="subcellular location">
    <subcellularLocation>
        <location evidence="2">Nucleus</location>
    </subcellularLocation>
</comment>
<accession>A0ABQ8L9F7</accession>
<dbReference type="Proteomes" id="UP000830375">
    <property type="component" value="Unassembled WGS sequence"/>
</dbReference>
<gene>
    <name evidence="9" type="ORF">H4Q32_031213</name>
</gene>
<protein>
    <recommendedName>
        <fullName evidence="8">DDE Tnp4 domain-containing protein</fullName>
    </recommendedName>
</protein>
<dbReference type="PANTHER" id="PTHR22930:SF267">
    <property type="entry name" value="NUCLEASE HARBI1-RELATED"/>
    <property type="match status" value="1"/>
</dbReference>
<keyword evidence="5" id="KW-0479">Metal-binding</keyword>
<evidence type="ECO:0000256" key="5">
    <source>
        <dbReference type="ARBA" id="ARBA00022723"/>
    </source>
</evidence>
<feature type="domain" description="DDE Tnp4" evidence="8">
    <location>
        <begin position="14"/>
        <end position="94"/>
    </location>
</feature>
<sequence>MVGMRLQVGRVCDGWLLGDFGYALKTWLLTRLTNPQTDRECRYNDAHSHTRSVVERAIGQLKCRWHCLDRTGGMLLHRPNKVCHIVLACGVLHNVTHRHGIPLGEVVAPAPDDLDPEPVYVLPNQQAIQARQRVIAAI</sequence>
<comment type="similarity">
    <text evidence="3">Belongs to the HARBI1 family.</text>
</comment>
<evidence type="ECO:0000256" key="4">
    <source>
        <dbReference type="ARBA" id="ARBA00022722"/>
    </source>
</evidence>
<comment type="caution">
    <text evidence="9">The sequence shown here is derived from an EMBL/GenBank/DDBJ whole genome shotgun (WGS) entry which is preliminary data.</text>
</comment>
<dbReference type="Pfam" id="PF13359">
    <property type="entry name" value="DDE_Tnp_4"/>
    <property type="match status" value="1"/>
</dbReference>
<reference evidence="9 10" key="1">
    <citation type="submission" date="2022-01" db="EMBL/GenBank/DDBJ databases">
        <title>A high-quality chromosome-level genome assembly of rohu carp, Labeo rohita.</title>
        <authorList>
            <person name="Arick M.A. II"/>
            <person name="Hsu C.-Y."/>
            <person name="Magbanua Z."/>
            <person name="Pechanova O."/>
            <person name="Grover C."/>
            <person name="Miller E."/>
            <person name="Thrash A."/>
            <person name="Ezzel L."/>
            <person name="Alam S."/>
            <person name="Benzie J."/>
            <person name="Hamilton M."/>
            <person name="Karsi A."/>
            <person name="Lawrence M.L."/>
            <person name="Peterson D.G."/>
        </authorList>
    </citation>
    <scope>NUCLEOTIDE SEQUENCE [LARGE SCALE GENOMIC DNA]</scope>
    <source>
        <strain evidence="10">BAU-BD-2019</strain>
        <tissue evidence="9">Blood</tissue>
    </source>
</reference>
<evidence type="ECO:0000313" key="10">
    <source>
        <dbReference type="Proteomes" id="UP000830375"/>
    </source>
</evidence>